<dbReference type="EMBL" id="CAMXCT010000378">
    <property type="protein sequence ID" value="CAI3977954.1"/>
    <property type="molecule type" value="Genomic_DNA"/>
</dbReference>
<evidence type="ECO:0000313" key="2">
    <source>
        <dbReference type="EMBL" id="CAI3977954.1"/>
    </source>
</evidence>
<protein>
    <submittedName>
        <fullName evidence="4">Kinesin-associated protein 3 (SpKAP115)</fullName>
    </submittedName>
</protein>
<dbReference type="AlphaFoldDB" id="A0A9P1BR63"/>
<dbReference type="GO" id="GO:0007018">
    <property type="term" value="P:microtubule-based movement"/>
    <property type="evidence" value="ECO:0007669"/>
    <property type="project" value="TreeGrafter"/>
</dbReference>
<evidence type="ECO:0000313" key="4">
    <source>
        <dbReference type="EMBL" id="CAL4765266.1"/>
    </source>
</evidence>
<dbReference type="InterPro" id="IPR011989">
    <property type="entry name" value="ARM-like"/>
</dbReference>
<evidence type="ECO:0000313" key="5">
    <source>
        <dbReference type="Proteomes" id="UP001152797"/>
    </source>
</evidence>
<dbReference type="InterPro" id="IPR008658">
    <property type="entry name" value="KAP3"/>
</dbReference>
<reference evidence="3" key="2">
    <citation type="submission" date="2024-04" db="EMBL/GenBank/DDBJ databases">
        <authorList>
            <person name="Chen Y."/>
            <person name="Shah S."/>
            <person name="Dougan E. K."/>
            <person name="Thang M."/>
            <person name="Chan C."/>
        </authorList>
    </citation>
    <scope>NUCLEOTIDE SEQUENCE [LARGE SCALE GENOMIC DNA]</scope>
</reference>
<dbReference type="SMART" id="SM00185">
    <property type="entry name" value="ARM"/>
    <property type="match status" value="4"/>
</dbReference>
<dbReference type="GO" id="GO:0005930">
    <property type="term" value="C:axoneme"/>
    <property type="evidence" value="ECO:0007669"/>
    <property type="project" value="TreeGrafter"/>
</dbReference>
<dbReference type="GO" id="GO:0016939">
    <property type="term" value="C:kinesin II complex"/>
    <property type="evidence" value="ECO:0007669"/>
    <property type="project" value="TreeGrafter"/>
</dbReference>
<feature type="region of interest" description="Disordered" evidence="1">
    <location>
        <begin position="978"/>
        <end position="1019"/>
    </location>
</feature>
<reference evidence="2" key="1">
    <citation type="submission" date="2022-10" db="EMBL/GenBank/DDBJ databases">
        <authorList>
            <person name="Chen Y."/>
            <person name="Dougan E. K."/>
            <person name="Chan C."/>
            <person name="Rhodes N."/>
            <person name="Thang M."/>
        </authorList>
    </citation>
    <scope>NUCLEOTIDE SEQUENCE</scope>
</reference>
<feature type="compositionally biased region" description="Basic and acidic residues" evidence="1">
    <location>
        <begin position="341"/>
        <end position="354"/>
    </location>
</feature>
<dbReference type="EMBL" id="CAMXCT020000378">
    <property type="protein sequence ID" value="CAL1131329.1"/>
    <property type="molecule type" value="Genomic_DNA"/>
</dbReference>
<dbReference type="OrthoDB" id="10265679at2759"/>
<dbReference type="InterPro" id="IPR016024">
    <property type="entry name" value="ARM-type_fold"/>
</dbReference>
<dbReference type="Pfam" id="PF05804">
    <property type="entry name" value="KAP"/>
    <property type="match status" value="3"/>
</dbReference>
<gene>
    <name evidence="2" type="ORF">C1SCF055_LOCUS6050</name>
</gene>
<feature type="compositionally biased region" description="Basic and acidic residues" evidence="1">
    <location>
        <begin position="980"/>
        <end position="991"/>
    </location>
</feature>
<name>A0A9P1BR63_9DINO</name>
<feature type="compositionally biased region" description="Polar residues" evidence="1">
    <location>
        <begin position="992"/>
        <end position="1003"/>
    </location>
</feature>
<accession>A0A9P1BR63</accession>
<feature type="region of interest" description="Disordered" evidence="1">
    <location>
        <begin position="341"/>
        <end position="373"/>
    </location>
</feature>
<feature type="region of interest" description="Disordered" evidence="1">
    <location>
        <begin position="427"/>
        <end position="447"/>
    </location>
</feature>
<dbReference type="Proteomes" id="UP001152797">
    <property type="component" value="Unassembled WGS sequence"/>
</dbReference>
<evidence type="ECO:0000256" key="1">
    <source>
        <dbReference type="SAM" id="MobiDB-lite"/>
    </source>
</evidence>
<organism evidence="2">
    <name type="scientific">Cladocopium goreaui</name>
    <dbReference type="NCBI Taxonomy" id="2562237"/>
    <lineage>
        <taxon>Eukaryota</taxon>
        <taxon>Sar</taxon>
        <taxon>Alveolata</taxon>
        <taxon>Dinophyceae</taxon>
        <taxon>Suessiales</taxon>
        <taxon>Symbiodiniaceae</taxon>
        <taxon>Cladocopium</taxon>
    </lineage>
</organism>
<feature type="region of interest" description="Disordered" evidence="1">
    <location>
        <begin position="215"/>
        <end position="255"/>
    </location>
</feature>
<dbReference type="GO" id="GO:0044782">
    <property type="term" value="P:cilium organization"/>
    <property type="evidence" value="ECO:0007669"/>
    <property type="project" value="TreeGrafter"/>
</dbReference>
<feature type="compositionally biased region" description="Basic and acidic residues" evidence="1">
    <location>
        <begin position="226"/>
        <end position="254"/>
    </location>
</feature>
<sequence length="1019" mass="111487">MPVKKHIRPGKIEASPNGDALVVNFTSEVTHLDEDGMPISVEKTQEKREVPVGQAMRGLTTSEDIRSLAREIVEKCRYIPESKTSQVEKEMAGVRQAPGGVSSICLGLNDSELKAGAISSNAFASNTSQNSGNFLTERPSTTLLAPPGGRSTICLGEYPEVKQLVPPVVPPGGKSSICLGLDGKEAAPVSSNAFACGNNQNCGNVLTNRPTTLLHAPPGGRSTIRLGHDPAEAAEGKSSKSEPRPVGGEDHLSHWGEVPLRTTGHRVPAGGKSTICLGVENENVTESPAVAEASQLESTEVADEAPLTRRVPAGGTSTVCLGTDISEWILSSRALGHSGTNHEEACKAEAKQETESEDLEKEESLVEIEEASPQPDLEGVILGVEKIDEDKTAISKSVQSEMNMLQVLNKLYALQTDVQFKDFAGATKSSTKRTTGGDSNRDDDRAPSQLEDLLPFASMHSVDDYIEELYEEDMDMKVQGARKLLRLCTEVPVLEQLADHSTLLGVLSRELRENAKRSYELAVAITGIFLIFANFSGFHAALSKYQCGEVTMHILEYETKRRHALQKDAGCHALLDRQDHLLQICILVLRAISEETALELKFVKHNICQMLPPLLSRQHEDLLFSTLNALHKLTIFEQNKDVLIGEMPRFVELLGHPANEVFSMALRLCYNLSFDARGRAALAEQSAVVPRLMHAVQHQSTHKVALKLLYHMTLDPPVRSSLIRTSPHLPSLALQLARSKEQEPEAVALLVNLAADEAAACLILAEDSFMAVSLKAFKHKNIGMLKVTVLAWSSSLAFPLTREWHDVLVEVLGILAALDCPEVPWVDLCEAGLLEPLPRLLMVGFAEDDVVLEAVMLLSLLALDPPAAALLPSSKVIGLLPDLLAAKSGDADLLVQLLFLVQCLLMLEETRDVLLQETDVPLHIMDLVRSSSQSEAIELLDLILAVESRAYHEPRWTRRIQECKFKLHNQEWLAACNGQDPERSPSLDASKRSMNSGWGSTEMQDSRREEKKSRRKKGR</sequence>
<feature type="compositionally biased region" description="Acidic residues" evidence="1">
    <location>
        <begin position="355"/>
        <end position="370"/>
    </location>
</feature>
<dbReference type="SMART" id="SM01297">
    <property type="entry name" value="KAP"/>
    <property type="match status" value="1"/>
</dbReference>
<dbReference type="GO" id="GO:0035869">
    <property type="term" value="C:ciliary transition zone"/>
    <property type="evidence" value="ECO:0007669"/>
    <property type="project" value="TreeGrafter"/>
</dbReference>
<dbReference type="EMBL" id="CAMXCT030000378">
    <property type="protein sequence ID" value="CAL4765266.1"/>
    <property type="molecule type" value="Genomic_DNA"/>
</dbReference>
<dbReference type="SUPFAM" id="SSF48371">
    <property type="entry name" value="ARM repeat"/>
    <property type="match status" value="1"/>
</dbReference>
<dbReference type="PANTHER" id="PTHR15605:SF2">
    <property type="entry name" value="KINESIN-ASSOCIATED PROTEIN 3"/>
    <property type="match status" value="1"/>
</dbReference>
<proteinExistence type="predicted"/>
<evidence type="ECO:0000313" key="3">
    <source>
        <dbReference type="EMBL" id="CAL1131329.1"/>
    </source>
</evidence>
<dbReference type="PANTHER" id="PTHR15605">
    <property type="entry name" value="KINESIN-ASSOCIATED PROTEINS"/>
    <property type="match status" value="1"/>
</dbReference>
<dbReference type="GO" id="GO:0019894">
    <property type="term" value="F:kinesin binding"/>
    <property type="evidence" value="ECO:0007669"/>
    <property type="project" value="InterPro"/>
</dbReference>
<dbReference type="InterPro" id="IPR000225">
    <property type="entry name" value="Armadillo"/>
</dbReference>
<keyword evidence="5" id="KW-1185">Reference proteome</keyword>
<feature type="compositionally biased region" description="Polar residues" evidence="1">
    <location>
        <begin position="427"/>
        <end position="438"/>
    </location>
</feature>
<comment type="caution">
    <text evidence="2">The sequence shown here is derived from an EMBL/GenBank/DDBJ whole genome shotgun (WGS) entry which is preliminary data.</text>
</comment>
<dbReference type="Gene3D" id="1.25.10.10">
    <property type="entry name" value="Leucine-rich Repeat Variant"/>
    <property type="match status" value="1"/>
</dbReference>